<evidence type="ECO:0000256" key="1">
    <source>
        <dbReference type="ARBA" id="ARBA00004141"/>
    </source>
</evidence>
<dbReference type="PIRSF" id="PIRSF016379">
    <property type="entry name" value="ENT"/>
    <property type="match status" value="1"/>
</dbReference>
<evidence type="ECO:0000313" key="10">
    <source>
        <dbReference type="Proteomes" id="UP000289323"/>
    </source>
</evidence>
<reference evidence="9 10" key="1">
    <citation type="submission" date="2018-04" db="EMBL/GenBank/DDBJ databases">
        <authorList>
            <person name="Huttner S."/>
            <person name="Dainat J."/>
        </authorList>
    </citation>
    <scope>NUCLEOTIDE SEQUENCE [LARGE SCALE GENOMIC DNA]</scope>
</reference>
<feature type="transmembrane region" description="Helical" evidence="8">
    <location>
        <begin position="51"/>
        <end position="73"/>
    </location>
</feature>
<dbReference type="InterPro" id="IPR002259">
    <property type="entry name" value="Eqnu_transpt"/>
</dbReference>
<feature type="region of interest" description="Disordered" evidence="7">
    <location>
        <begin position="213"/>
        <end position="239"/>
    </location>
</feature>
<feature type="transmembrane region" description="Helical" evidence="8">
    <location>
        <begin position="85"/>
        <end position="107"/>
    </location>
</feature>
<evidence type="ECO:0000313" key="9">
    <source>
        <dbReference type="EMBL" id="SPQ22521.1"/>
    </source>
</evidence>
<organism evidence="9 10">
    <name type="scientific">Thermothielavioides terrestris</name>
    <dbReference type="NCBI Taxonomy" id="2587410"/>
    <lineage>
        <taxon>Eukaryota</taxon>
        <taxon>Fungi</taxon>
        <taxon>Dikarya</taxon>
        <taxon>Ascomycota</taxon>
        <taxon>Pezizomycotina</taxon>
        <taxon>Sordariomycetes</taxon>
        <taxon>Sordariomycetidae</taxon>
        <taxon>Sordariales</taxon>
        <taxon>Chaetomiaceae</taxon>
        <taxon>Thermothielavioides</taxon>
    </lineage>
</organism>
<dbReference type="GO" id="GO:0000329">
    <property type="term" value="C:fungal-type vacuole membrane"/>
    <property type="evidence" value="ECO:0007669"/>
    <property type="project" value="TreeGrafter"/>
</dbReference>
<comment type="similarity">
    <text evidence="2">Belongs to the SLC29A/ENT transporter (TC 2.A.57) family.</text>
</comment>
<keyword evidence="4 8" id="KW-0812">Transmembrane</keyword>
<dbReference type="GO" id="GO:0034257">
    <property type="term" value="F:nicotinamide riboside transmembrane transporter activity"/>
    <property type="evidence" value="ECO:0007669"/>
    <property type="project" value="TreeGrafter"/>
</dbReference>
<proteinExistence type="inferred from homology"/>
<dbReference type="Proteomes" id="UP000289323">
    <property type="component" value="Unassembled WGS sequence"/>
</dbReference>
<feature type="transmembrane region" description="Helical" evidence="8">
    <location>
        <begin position="119"/>
        <end position="141"/>
    </location>
</feature>
<evidence type="ECO:0000256" key="7">
    <source>
        <dbReference type="SAM" id="MobiDB-lite"/>
    </source>
</evidence>
<dbReference type="PRINTS" id="PR01130">
    <property type="entry name" value="DERENTRNSPRT"/>
</dbReference>
<feature type="transmembrane region" description="Helical" evidence="8">
    <location>
        <begin position="358"/>
        <end position="375"/>
    </location>
</feature>
<keyword evidence="5 8" id="KW-1133">Transmembrane helix</keyword>
<evidence type="ECO:0000256" key="8">
    <source>
        <dbReference type="SAM" id="Phobius"/>
    </source>
</evidence>
<dbReference type="GO" id="GO:0005886">
    <property type="term" value="C:plasma membrane"/>
    <property type="evidence" value="ECO:0007669"/>
    <property type="project" value="TreeGrafter"/>
</dbReference>
<comment type="subcellular location">
    <subcellularLocation>
        <location evidence="1">Membrane</location>
        <topology evidence="1">Multi-pass membrane protein</topology>
    </subcellularLocation>
</comment>
<accession>A0A446BJ54</accession>
<evidence type="ECO:0000256" key="2">
    <source>
        <dbReference type="ARBA" id="ARBA00007965"/>
    </source>
</evidence>
<evidence type="ECO:0000256" key="4">
    <source>
        <dbReference type="ARBA" id="ARBA00022692"/>
    </source>
</evidence>
<dbReference type="GO" id="GO:0015205">
    <property type="term" value="F:nucleobase transmembrane transporter activity"/>
    <property type="evidence" value="ECO:0007669"/>
    <property type="project" value="TreeGrafter"/>
</dbReference>
<sequence>MAAAMDRIRAFFAPVKASTDEYEPIADGDADTLEGSTFEEGAPFSWLKYSVFALIGMAMLWAWNMFLAAAPYFNMRFQADPWISANSQSAILTTFTAVSLVTLLILAGRQASANYPARVSAALIINAGVFSLLTLSTSSFLDASPPAYLAFLLLMVAMTAFAAGLMQNGAFSFAASFGQPEYTQAIMAGQGVAGILPPLAQILSFLAFDDSGSSAPSQPGSKALPAPPSSRSPPPPDNGNKGSSAAFIYFLTAVLISTATLAAFLPLVRSQARRSRPLSQLTTPEGGEEEEEGEAAHSQGAPPARRYVPLGTLLRKLRWLAAAVVTCFALTMFFPVFTAKILSVHDPTAGAGAGAGRLFAPGAFIPLGFFFWNLGDLAGRVSTLLPCCSLRRRPRLLFALALLRGAILPLYLLCNLHGKGAVVESDVFYLGVVQVLFGLTNGWVGSSAMMAAGEWVAEGEREAAGV</sequence>
<dbReference type="EMBL" id="OUUZ01000009">
    <property type="protein sequence ID" value="SPQ22521.1"/>
    <property type="molecule type" value="Genomic_DNA"/>
</dbReference>
<dbReference type="Pfam" id="PF01733">
    <property type="entry name" value="Nucleoside_tran"/>
    <property type="match status" value="2"/>
</dbReference>
<feature type="transmembrane region" description="Helical" evidence="8">
    <location>
        <begin position="319"/>
        <end position="338"/>
    </location>
</feature>
<feature type="transmembrane region" description="Helical" evidence="8">
    <location>
        <begin position="396"/>
        <end position="412"/>
    </location>
</feature>
<evidence type="ECO:0000256" key="5">
    <source>
        <dbReference type="ARBA" id="ARBA00022989"/>
    </source>
</evidence>
<keyword evidence="3" id="KW-0813">Transport</keyword>
<dbReference type="AlphaFoldDB" id="A0A446BJ54"/>
<feature type="transmembrane region" description="Helical" evidence="8">
    <location>
        <begin position="246"/>
        <end position="268"/>
    </location>
</feature>
<feature type="region of interest" description="Disordered" evidence="7">
    <location>
        <begin position="275"/>
        <end position="303"/>
    </location>
</feature>
<feature type="transmembrane region" description="Helical" evidence="8">
    <location>
        <begin position="187"/>
        <end position="208"/>
    </location>
</feature>
<dbReference type="PANTHER" id="PTHR10332">
    <property type="entry name" value="EQUILIBRATIVE NUCLEOSIDE TRANSPORTER"/>
    <property type="match status" value="1"/>
</dbReference>
<keyword evidence="6 8" id="KW-0472">Membrane</keyword>
<feature type="transmembrane region" description="Helical" evidence="8">
    <location>
        <begin position="147"/>
        <end position="166"/>
    </location>
</feature>
<feature type="compositionally biased region" description="Pro residues" evidence="7">
    <location>
        <begin position="225"/>
        <end position="237"/>
    </location>
</feature>
<protein>
    <submittedName>
        <fullName evidence="9">54d03e5a-14b2-455d-8997-d938ad3ffc9d</fullName>
    </submittedName>
</protein>
<feature type="transmembrane region" description="Helical" evidence="8">
    <location>
        <begin position="427"/>
        <end position="444"/>
    </location>
</feature>
<evidence type="ECO:0000256" key="3">
    <source>
        <dbReference type="ARBA" id="ARBA00022448"/>
    </source>
</evidence>
<evidence type="ECO:0000256" key="6">
    <source>
        <dbReference type="ARBA" id="ARBA00023136"/>
    </source>
</evidence>
<name>A0A446BJ54_9PEZI</name>
<dbReference type="PANTHER" id="PTHR10332:SF88">
    <property type="entry name" value="EQUILIBRATIVE NUCLEOSIDE TRANSPORTER 1, ISOFORM A"/>
    <property type="match status" value="1"/>
</dbReference>
<gene>
    <name evidence="9" type="ORF">TT172_LOCUS4940</name>
</gene>